<dbReference type="PROSITE" id="PS00086">
    <property type="entry name" value="CYTOCHROME_P450"/>
    <property type="match status" value="1"/>
</dbReference>
<evidence type="ECO:0000256" key="15">
    <source>
        <dbReference type="RuleBase" id="RU000461"/>
    </source>
</evidence>
<keyword evidence="6 14" id="KW-0349">Heme</keyword>
<proteinExistence type="evidence at transcript level"/>
<dbReference type="InterPro" id="IPR002401">
    <property type="entry name" value="Cyt_P450_E_grp-I"/>
</dbReference>
<evidence type="ECO:0000313" key="16">
    <source>
        <dbReference type="EMBL" id="AAC33297.1"/>
    </source>
</evidence>
<evidence type="ECO:0000256" key="4">
    <source>
        <dbReference type="ARBA" id="ARBA00004406"/>
    </source>
</evidence>
<comment type="similarity">
    <text evidence="5 15">Belongs to the cytochrome P450 family.</text>
</comment>
<dbReference type="Gene3D" id="1.10.630.10">
    <property type="entry name" value="Cytochrome P450"/>
    <property type="match status" value="1"/>
</dbReference>
<keyword evidence="13" id="KW-0472">Membrane</keyword>
<keyword evidence="12 15" id="KW-0503">Monooxygenase</keyword>
<dbReference type="SUPFAM" id="SSF48264">
    <property type="entry name" value="Cytochrome P450"/>
    <property type="match status" value="1"/>
</dbReference>
<comment type="subcellular location">
    <subcellularLocation>
        <location evidence="4">Endoplasmic reticulum membrane</location>
        <topology evidence="4">Peripheral membrane protein</topology>
    </subcellularLocation>
    <subcellularLocation>
        <location evidence="3">Microsome membrane</location>
        <topology evidence="3">Peripheral membrane protein</topology>
    </subcellularLocation>
</comment>
<sequence length="506" mass="58556">MDLILLLSIVGLIYFVYKWATARHNEFELRGLPFEKPLPIFGNNAAVVTGRASFQKSSPSSIARTRQHKMVGFFNFRTPMIQLNDPEIIKKITVKDFEYFPNHQLFFTTEERLINDMLSVMKDQRWKHMRNTLTPVFTSAKMRSMFSLMNESFAECMDHLDQMSKTAVKPGGSFELELKEVCNRLSNDLIATTAFGLKVSSYKKPDNDFYEIGKSIVFFRGKALYKLFACPTTLPAVFKLLGFKIFDAQKTDFFIRLVVDAMKYREENNIVRPDMIQLLMEAKKESTEHWSDDELVAQCFIFFFAAFENNASLICTTAYELLNNPDVQQRLYEEVQETYDALKGEMLTYDAVTKMKYMDLVASESLRKWTLAASTDRECAKDYTLYDDDASKLFEFKAGDRINIPIVGLHLDDKFFPEPHKFIPERFSDGNKDQIVPYTYLPFGAGPRNCIGNRYALMQAKAMLYNLVLKYKIERSPKTVKDLLSDSRGFQLTPQSGYWVHLVPRK</sequence>
<protein>
    <submittedName>
        <fullName evidence="16">Microsomal cytochrome P450</fullName>
    </submittedName>
</protein>
<evidence type="ECO:0000256" key="2">
    <source>
        <dbReference type="ARBA" id="ARBA00003690"/>
    </source>
</evidence>
<dbReference type="EMBL" id="AF083945">
    <property type="protein sequence ID" value="AAC33297.1"/>
    <property type="molecule type" value="mRNA"/>
</dbReference>
<evidence type="ECO:0000256" key="7">
    <source>
        <dbReference type="ARBA" id="ARBA00022723"/>
    </source>
</evidence>
<evidence type="ECO:0000256" key="6">
    <source>
        <dbReference type="ARBA" id="ARBA00022617"/>
    </source>
</evidence>
<evidence type="ECO:0000256" key="14">
    <source>
        <dbReference type="PIRSR" id="PIRSR602401-1"/>
    </source>
</evidence>
<dbReference type="GO" id="GO:0016705">
    <property type="term" value="F:oxidoreductase activity, acting on paired donors, with incorporation or reduction of molecular oxygen"/>
    <property type="evidence" value="ECO:0007669"/>
    <property type="project" value="InterPro"/>
</dbReference>
<evidence type="ECO:0000256" key="11">
    <source>
        <dbReference type="ARBA" id="ARBA00023004"/>
    </source>
</evidence>
<keyword evidence="10 15" id="KW-0560">Oxidoreductase</keyword>
<dbReference type="InterPro" id="IPR050476">
    <property type="entry name" value="Insect_CytP450_Detox"/>
</dbReference>
<evidence type="ECO:0000256" key="9">
    <source>
        <dbReference type="ARBA" id="ARBA00022848"/>
    </source>
</evidence>
<name>O76799_DROMT</name>
<feature type="binding site" description="axial binding residue" evidence="14">
    <location>
        <position position="450"/>
    </location>
    <ligand>
        <name>heme</name>
        <dbReference type="ChEBI" id="CHEBI:30413"/>
    </ligand>
    <ligandPart>
        <name>Fe</name>
        <dbReference type="ChEBI" id="CHEBI:18248"/>
    </ligandPart>
</feature>
<dbReference type="GO" id="GO:0005506">
    <property type="term" value="F:iron ion binding"/>
    <property type="evidence" value="ECO:0007669"/>
    <property type="project" value="InterPro"/>
</dbReference>
<dbReference type="CDD" id="cd11056">
    <property type="entry name" value="CYP6-like"/>
    <property type="match status" value="1"/>
</dbReference>
<evidence type="ECO:0000256" key="8">
    <source>
        <dbReference type="ARBA" id="ARBA00022824"/>
    </source>
</evidence>
<accession>O76799</accession>
<dbReference type="GO" id="GO:0005789">
    <property type="term" value="C:endoplasmic reticulum membrane"/>
    <property type="evidence" value="ECO:0007669"/>
    <property type="project" value="UniProtKB-SubCell"/>
</dbReference>
<comment type="cofactor">
    <cofactor evidence="1 14">
        <name>heme</name>
        <dbReference type="ChEBI" id="CHEBI:30413"/>
    </cofactor>
</comment>
<dbReference type="GO" id="GO:0020037">
    <property type="term" value="F:heme binding"/>
    <property type="evidence" value="ECO:0007669"/>
    <property type="project" value="InterPro"/>
</dbReference>
<dbReference type="PANTHER" id="PTHR24292:SF54">
    <property type="entry name" value="CYP9F3-RELATED"/>
    <property type="match status" value="1"/>
</dbReference>
<evidence type="ECO:0000256" key="10">
    <source>
        <dbReference type="ARBA" id="ARBA00023002"/>
    </source>
</evidence>
<reference evidence="16" key="1">
    <citation type="submission" date="1998-08" db="EMBL/GenBank/DDBJ databases">
        <title>Isolation of a novel cytochrome P450 (CYP9B3) from Drosophila mettleri.</title>
        <authorList>
            <person name="Danielson P.B."/>
            <person name="Reeves S.A."/>
            <person name="Fogleman J.C."/>
        </authorList>
    </citation>
    <scope>NUCLEOTIDE SEQUENCE</scope>
</reference>
<evidence type="ECO:0000256" key="1">
    <source>
        <dbReference type="ARBA" id="ARBA00001971"/>
    </source>
</evidence>
<keyword evidence="8" id="KW-0256">Endoplasmic reticulum</keyword>
<comment type="function">
    <text evidence="2">May be involved in the metabolism of insect hormones and in the breakdown of synthetic insecticides.</text>
</comment>
<dbReference type="InterPro" id="IPR001128">
    <property type="entry name" value="Cyt_P450"/>
</dbReference>
<organism evidence="16">
    <name type="scientific">Drosophila mettleri</name>
    <name type="common">Fruit fly</name>
    <dbReference type="NCBI Taxonomy" id="7228"/>
    <lineage>
        <taxon>Eukaryota</taxon>
        <taxon>Metazoa</taxon>
        <taxon>Ecdysozoa</taxon>
        <taxon>Arthropoda</taxon>
        <taxon>Hexapoda</taxon>
        <taxon>Insecta</taxon>
        <taxon>Pterygota</taxon>
        <taxon>Neoptera</taxon>
        <taxon>Endopterygota</taxon>
        <taxon>Diptera</taxon>
        <taxon>Brachycera</taxon>
        <taxon>Muscomorpha</taxon>
        <taxon>Ephydroidea</taxon>
        <taxon>Drosophilidae</taxon>
        <taxon>Drosophila</taxon>
    </lineage>
</organism>
<dbReference type="InterPro" id="IPR017972">
    <property type="entry name" value="Cyt_P450_CS"/>
</dbReference>
<dbReference type="PRINTS" id="PR00463">
    <property type="entry name" value="EP450I"/>
</dbReference>
<dbReference type="GO" id="GO:0004497">
    <property type="term" value="F:monooxygenase activity"/>
    <property type="evidence" value="ECO:0007669"/>
    <property type="project" value="UniProtKB-KW"/>
</dbReference>
<dbReference type="AlphaFoldDB" id="O76799"/>
<evidence type="ECO:0000256" key="13">
    <source>
        <dbReference type="ARBA" id="ARBA00023136"/>
    </source>
</evidence>
<dbReference type="PRINTS" id="PR00385">
    <property type="entry name" value="P450"/>
</dbReference>
<dbReference type="PANTHER" id="PTHR24292">
    <property type="entry name" value="CYTOCHROME P450"/>
    <property type="match status" value="1"/>
</dbReference>
<keyword evidence="9" id="KW-0492">Microsome</keyword>
<keyword evidence="11 14" id="KW-0408">Iron</keyword>
<evidence type="ECO:0000256" key="3">
    <source>
        <dbReference type="ARBA" id="ARBA00004174"/>
    </source>
</evidence>
<evidence type="ECO:0000256" key="12">
    <source>
        <dbReference type="ARBA" id="ARBA00023033"/>
    </source>
</evidence>
<dbReference type="FunFam" id="1.10.630.10:FF:000042">
    <property type="entry name" value="Cytochrome P450"/>
    <property type="match status" value="1"/>
</dbReference>
<evidence type="ECO:0000256" key="5">
    <source>
        <dbReference type="ARBA" id="ARBA00010617"/>
    </source>
</evidence>
<dbReference type="InterPro" id="IPR036396">
    <property type="entry name" value="Cyt_P450_sf"/>
</dbReference>
<gene>
    <name evidence="16" type="primary">CYP9B3</name>
</gene>
<keyword evidence="7 14" id="KW-0479">Metal-binding</keyword>
<dbReference type="Pfam" id="PF00067">
    <property type="entry name" value="p450"/>
    <property type="match status" value="1"/>
</dbReference>